<comment type="catalytic activity">
    <reaction evidence="15">
        <text>(2E)-tetradecenoyl-CoA = (3Z)-tetradecenoyl-CoA</text>
        <dbReference type="Rhea" id="RHEA:29847"/>
        <dbReference type="ChEBI" id="CHEBI:61405"/>
        <dbReference type="ChEBI" id="CHEBI:61968"/>
    </reaction>
    <physiologicalReaction direction="right-to-left" evidence="15">
        <dbReference type="Rhea" id="RHEA:29849"/>
    </physiologicalReaction>
</comment>
<evidence type="ECO:0000256" key="14">
    <source>
        <dbReference type="ARBA" id="ARBA00050938"/>
    </source>
</evidence>
<evidence type="ECO:0000256" key="3">
    <source>
        <dbReference type="ARBA" id="ARBA00005254"/>
    </source>
</evidence>
<comment type="catalytic activity">
    <reaction evidence="16">
        <text>(3Z)-dodecenoyl-CoA = (2E)-dodecenoyl-CoA</text>
        <dbReference type="Rhea" id="RHEA:23716"/>
        <dbReference type="ChEBI" id="CHEBI:57330"/>
        <dbReference type="ChEBI" id="CHEBI:58543"/>
        <dbReference type="EC" id="5.3.3.8"/>
    </reaction>
    <physiologicalReaction direction="left-to-right" evidence="16">
        <dbReference type="Rhea" id="RHEA:23717"/>
    </physiologicalReaction>
</comment>
<dbReference type="InterPro" id="IPR029045">
    <property type="entry name" value="ClpP/crotonase-like_dom_sf"/>
</dbReference>
<dbReference type="Proteomes" id="UP000694580">
    <property type="component" value="Chromosome 7"/>
</dbReference>
<organism evidence="25 26">
    <name type="scientific">Denticeps clupeoides</name>
    <name type="common">denticle herring</name>
    <dbReference type="NCBI Taxonomy" id="299321"/>
    <lineage>
        <taxon>Eukaryota</taxon>
        <taxon>Metazoa</taxon>
        <taxon>Chordata</taxon>
        <taxon>Craniata</taxon>
        <taxon>Vertebrata</taxon>
        <taxon>Euteleostomi</taxon>
        <taxon>Actinopterygii</taxon>
        <taxon>Neopterygii</taxon>
        <taxon>Teleostei</taxon>
        <taxon>Clupei</taxon>
        <taxon>Clupeiformes</taxon>
        <taxon>Denticipitoidei</taxon>
        <taxon>Denticipitidae</taxon>
        <taxon>Denticeps</taxon>
    </lineage>
</organism>
<name>A0AAY4D007_9TELE</name>
<dbReference type="Pfam" id="PF00378">
    <property type="entry name" value="ECH_1"/>
    <property type="match status" value="1"/>
</dbReference>
<evidence type="ECO:0000256" key="20">
    <source>
        <dbReference type="ARBA" id="ARBA00076241"/>
    </source>
</evidence>
<keyword evidence="8" id="KW-0007">Acetylation</keyword>
<evidence type="ECO:0000256" key="6">
    <source>
        <dbReference type="ARBA" id="ARBA00022832"/>
    </source>
</evidence>
<evidence type="ECO:0000256" key="21">
    <source>
        <dbReference type="ARBA" id="ARBA00078358"/>
    </source>
</evidence>
<comment type="pathway">
    <text evidence="2">Lipid metabolism; fatty acid beta-oxidation.</text>
</comment>
<dbReference type="AlphaFoldDB" id="A0AAY4D007"/>
<dbReference type="GO" id="GO:0004165">
    <property type="term" value="F:delta(3)-delta(2)-enoyl-CoA isomerase activity"/>
    <property type="evidence" value="ECO:0007669"/>
    <property type="project" value="UniProtKB-EC"/>
</dbReference>
<gene>
    <name evidence="25" type="primary">ECI1</name>
</gene>
<evidence type="ECO:0000256" key="8">
    <source>
        <dbReference type="ARBA" id="ARBA00022990"/>
    </source>
</evidence>
<dbReference type="Ensembl" id="ENSDCDT00010048505.1">
    <property type="protein sequence ID" value="ENSDCDP00010038837.1"/>
    <property type="gene ID" value="ENSDCDG00010025061.1"/>
</dbReference>
<comment type="catalytic activity">
    <reaction evidence="14">
        <text>(3Z)-decenoyl-CoA = (2E)-decenoyl-CoA</text>
        <dbReference type="Rhea" id="RHEA:77195"/>
        <dbReference type="ChEBI" id="CHEBI:61406"/>
        <dbReference type="ChEBI" id="CHEBI:195601"/>
    </reaction>
    <physiologicalReaction direction="left-to-right" evidence="14">
        <dbReference type="Rhea" id="RHEA:77196"/>
    </physiologicalReaction>
</comment>
<evidence type="ECO:0000256" key="10">
    <source>
        <dbReference type="ARBA" id="ARBA00023128"/>
    </source>
</evidence>
<dbReference type="Gene3D" id="3.90.226.10">
    <property type="entry name" value="2-enoyl-CoA Hydratase, Chain A, domain 1"/>
    <property type="match status" value="1"/>
</dbReference>
<dbReference type="CDD" id="cd06558">
    <property type="entry name" value="crotonase-like"/>
    <property type="match status" value="1"/>
</dbReference>
<keyword evidence="10" id="KW-0496">Mitochondrion</keyword>
<evidence type="ECO:0000256" key="19">
    <source>
        <dbReference type="ARBA" id="ARBA00068317"/>
    </source>
</evidence>
<dbReference type="PANTHER" id="PTHR11941:SF45">
    <property type="entry name" value="ENOYL-COA DELTA ISOMERASE 1, MITOCHONDRIAL"/>
    <property type="match status" value="1"/>
</dbReference>
<evidence type="ECO:0000256" key="16">
    <source>
        <dbReference type="ARBA" id="ARBA00052376"/>
    </source>
</evidence>
<evidence type="ECO:0000313" key="26">
    <source>
        <dbReference type="Proteomes" id="UP000694580"/>
    </source>
</evidence>
<evidence type="ECO:0000256" key="22">
    <source>
        <dbReference type="ARBA" id="ARBA00082088"/>
    </source>
</evidence>
<reference evidence="25 26" key="1">
    <citation type="submission" date="2020-06" db="EMBL/GenBank/DDBJ databases">
        <authorList>
            <consortium name="Wellcome Sanger Institute Data Sharing"/>
        </authorList>
    </citation>
    <scope>NUCLEOTIDE SEQUENCE [LARGE SCALE GENOMIC DNA]</scope>
</reference>
<evidence type="ECO:0000256" key="9">
    <source>
        <dbReference type="ARBA" id="ARBA00023098"/>
    </source>
</evidence>
<comment type="catalytic activity">
    <reaction evidence="17">
        <text>(3Z)-octenoyl-CoA = (2E)-octenoyl-CoA</text>
        <dbReference type="Rhea" id="RHEA:46044"/>
        <dbReference type="ChEBI" id="CHEBI:62242"/>
        <dbReference type="ChEBI" id="CHEBI:85640"/>
    </reaction>
    <physiologicalReaction direction="left-to-right" evidence="17">
        <dbReference type="Rhea" id="RHEA:46045"/>
    </physiologicalReaction>
</comment>
<dbReference type="EC" id="5.3.3.8" evidence="5"/>
<evidence type="ECO:0000256" key="13">
    <source>
        <dbReference type="ARBA" id="ARBA00036336"/>
    </source>
</evidence>
<dbReference type="GO" id="GO:0006635">
    <property type="term" value="P:fatty acid beta-oxidation"/>
    <property type="evidence" value="ECO:0007669"/>
    <property type="project" value="TreeGrafter"/>
</dbReference>
<evidence type="ECO:0000313" key="25">
    <source>
        <dbReference type="Ensembl" id="ENSDCDP00010038837.1"/>
    </source>
</evidence>
<evidence type="ECO:0000256" key="5">
    <source>
        <dbReference type="ARBA" id="ARBA00012064"/>
    </source>
</evidence>
<keyword evidence="6" id="KW-0276">Fatty acid metabolism</keyword>
<accession>A0AAY4D007</accession>
<comment type="function">
    <text evidence="18">Key enzyme of fatty acid beta-oxidation. Able to isomerize both 3-cis (3Z) and 3-trans (3E) double bonds into the 2-trans (2E) form in a range of enoyl-CoA species, with a preference for (3Z)-enoyl-CoAs over (3E)-enoyl-CoAs. The catalytic efficiency of this enzyme is not affected by the fatty acyl chain length.</text>
</comment>
<evidence type="ECO:0000256" key="4">
    <source>
        <dbReference type="ARBA" id="ARBA00011233"/>
    </source>
</evidence>
<evidence type="ECO:0000256" key="23">
    <source>
        <dbReference type="ARBA" id="ARBA00083575"/>
    </source>
</evidence>
<protein>
    <recommendedName>
        <fullName evidence="19">Enoyl-CoA delta isomerase 1, mitochondrial</fullName>
        <ecNumber evidence="5">5.3.3.8</ecNumber>
    </recommendedName>
    <alternativeName>
        <fullName evidence="23">3,2-trans-enoyl-CoA isomerase</fullName>
    </alternativeName>
    <alternativeName>
        <fullName evidence="20 21">Delta(3),Delta(2)-enoyl-CoA isomerase</fullName>
    </alternativeName>
    <alternativeName>
        <fullName evidence="22">Dodecenoyl-CoA isomerase</fullName>
    </alternativeName>
</protein>
<evidence type="ECO:0000256" key="2">
    <source>
        <dbReference type="ARBA" id="ARBA00005005"/>
    </source>
</evidence>
<comment type="subunit">
    <text evidence="4">Homotrimer.</text>
</comment>
<comment type="catalytic activity">
    <reaction evidence="13">
        <text>(3Z)-hexenoyl-CoA = (2E)-hexenoyl-CoA</text>
        <dbReference type="Rhea" id="RHEA:45748"/>
        <dbReference type="ChEBI" id="CHEBI:62077"/>
        <dbReference type="ChEBI" id="CHEBI:85415"/>
    </reaction>
    <physiologicalReaction direction="left-to-right" evidence="13">
        <dbReference type="Rhea" id="RHEA:45749"/>
    </physiologicalReaction>
</comment>
<dbReference type="Gene3D" id="6.10.250.170">
    <property type="match status" value="1"/>
</dbReference>
<keyword evidence="26" id="KW-1185">Reference proteome</keyword>
<comment type="subcellular location">
    <subcellularLocation>
        <location evidence="1">Mitochondrion matrix</location>
    </subcellularLocation>
</comment>
<keyword evidence="11" id="KW-0413">Isomerase</keyword>
<dbReference type="PANTHER" id="PTHR11941">
    <property type="entry name" value="ENOYL-COA HYDRATASE-RELATED"/>
    <property type="match status" value="1"/>
</dbReference>
<sequence>MASVLRHSAKFTSGISSSLAACARNGTACAFPCHAFRHRNSSTSSKIRVDLDSSTGVAVMTLQGPPVNSMCMDFLTDFAISMEKLELDKNCRGLILTSAVPKVFSAGLDIMEMYGKGPEHATVFWRAVQEMWFKLYSSNMVTIAAVNGSSPAGGCLLALSSDYRIMADNPRYVIGLNEAQVGIVAPFWLKDNMVQTLGHRQTEKSLQLAQLYSAPDALKIGLVDKLVPEEKVLSTATETMAKWFSIPDHSRQITKSMMRKQTIDKFLSNRETDINNFANFVTKDSIQKSLGTYLAKLKKKKA</sequence>
<keyword evidence="9" id="KW-0443">Lipid metabolism</keyword>
<evidence type="ECO:0000256" key="17">
    <source>
        <dbReference type="ARBA" id="ARBA00052542"/>
    </source>
</evidence>
<evidence type="ECO:0000256" key="12">
    <source>
        <dbReference type="ARBA" id="ARBA00035949"/>
    </source>
</evidence>
<dbReference type="InterPro" id="IPR001753">
    <property type="entry name" value="Enoyl-CoA_hydra/iso"/>
</dbReference>
<dbReference type="InterPro" id="IPR018376">
    <property type="entry name" value="Enoyl-CoA_hyd/isom_CS"/>
</dbReference>
<evidence type="ECO:0000256" key="15">
    <source>
        <dbReference type="ARBA" id="ARBA00051293"/>
    </source>
</evidence>
<evidence type="ECO:0000256" key="24">
    <source>
        <dbReference type="RuleBase" id="RU003707"/>
    </source>
</evidence>
<reference evidence="25" key="2">
    <citation type="submission" date="2025-08" db="UniProtKB">
        <authorList>
            <consortium name="Ensembl"/>
        </authorList>
    </citation>
    <scope>IDENTIFICATION</scope>
</reference>
<evidence type="ECO:0000256" key="11">
    <source>
        <dbReference type="ARBA" id="ARBA00023235"/>
    </source>
</evidence>
<comment type="catalytic activity">
    <reaction evidence="12">
        <text>a (3E)-enoyl-CoA = a 4-saturated (2E)-enoyl-CoA</text>
        <dbReference type="Rhea" id="RHEA:45228"/>
        <dbReference type="ChEBI" id="CHEBI:58521"/>
        <dbReference type="ChEBI" id="CHEBI:85097"/>
        <dbReference type="EC" id="5.3.3.8"/>
    </reaction>
    <physiologicalReaction direction="left-to-right" evidence="12">
        <dbReference type="Rhea" id="RHEA:45229"/>
    </physiologicalReaction>
</comment>
<keyword evidence="7" id="KW-0809">Transit peptide</keyword>
<dbReference type="GO" id="GO:0005759">
    <property type="term" value="C:mitochondrial matrix"/>
    <property type="evidence" value="ECO:0007669"/>
    <property type="project" value="UniProtKB-SubCell"/>
</dbReference>
<proteinExistence type="inferred from homology"/>
<comment type="similarity">
    <text evidence="3 24">Belongs to the enoyl-CoA hydratase/isomerase family.</text>
</comment>
<evidence type="ECO:0000256" key="7">
    <source>
        <dbReference type="ARBA" id="ARBA00022946"/>
    </source>
</evidence>
<reference evidence="25" key="3">
    <citation type="submission" date="2025-09" db="UniProtKB">
        <authorList>
            <consortium name="Ensembl"/>
        </authorList>
    </citation>
    <scope>IDENTIFICATION</scope>
</reference>
<dbReference type="GeneTree" id="ENSGT00390000005678"/>
<evidence type="ECO:0000256" key="18">
    <source>
        <dbReference type="ARBA" id="ARBA00056147"/>
    </source>
</evidence>
<dbReference type="SUPFAM" id="SSF52096">
    <property type="entry name" value="ClpP/crotonase"/>
    <property type="match status" value="1"/>
</dbReference>
<evidence type="ECO:0000256" key="1">
    <source>
        <dbReference type="ARBA" id="ARBA00004305"/>
    </source>
</evidence>
<dbReference type="FunFam" id="3.90.226.10:FF:000034">
    <property type="entry name" value="Enoyl-CoA delta isomerase 1"/>
    <property type="match status" value="1"/>
</dbReference>
<dbReference type="PROSITE" id="PS00166">
    <property type="entry name" value="ENOYL_COA_HYDRATASE"/>
    <property type="match status" value="1"/>
</dbReference>
<dbReference type="PROSITE" id="PS51257">
    <property type="entry name" value="PROKAR_LIPOPROTEIN"/>
    <property type="match status" value="1"/>
</dbReference>